<dbReference type="AlphaFoldDB" id="A0AAD3T6W5"/>
<proteinExistence type="predicted"/>
<keyword evidence="3" id="KW-1185">Reference proteome</keyword>
<accession>A0AAD3T6W5</accession>
<evidence type="ECO:0000313" key="3">
    <source>
        <dbReference type="Proteomes" id="UP001279734"/>
    </source>
</evidence>
<reference evidence="2" key="1">
    <citation type="submission" date="2023-05" db="EMBL/GenBank/DDBJ databases">
        <title>Nepenthes gracilis genome sequencing.</title>
        <authorList>
            <person name="Fukushima K."/>
        </authorList>
    </citation>
    <scope>NUCLEOTIDE SEQUENCE</scope>
    <source>
        <strain evidence="2">SING2019-196</strain>
    </source>
</reference>
<gene>
    <name evidence="2" type="ORF">Nepgr_025883</name>
</gene>
<feature type="compositionally biased region" description="Polar residues" evidence="1">
    <location>
        <begin position="42"/>
        <end position="60"/>
    </location>
</feature>
<evidence type="ECO:0000313" key="2">
    <source>
        <dbReference type="EMBL" id="GMH24040.1"/>
    </source>
</evidence>
<dbReference type="EMBL" id="BSYO01000027">
    <property type="protein sequence ID" value="GMH24040.1"/>
    <property type="molecule type" value="Genomic_DNA"/>
</dbReference>
<comment type="caution">
    <text evidence="2">The sequence shown here is derived from an EMBL/GenBank/DDBJ whole genome shotgun (WGS) entry which is preliminary data.</text>
</comment>
<dbReference type="Proteomes" id="UP001279734">
    <property type="component" value="Unassembled WGS sequence"/>
</dbReference>
<name>A0AAD3T6W5_NEPGR</name>
<protein>
    <submittedName>
        <fullName evidence="2">Uncharacterized protein</fullName>
    </submittedName>
</protein>
<sequence length="89" mass="10238">MRTTTYQHQIARYYNKKVKARQFDVGDLFLRSIEATERWPAGTSSPRIGAYNSSSYETGHTSSKTRTESSKRPRLPLNREGLYPLVTKP</sequence>
<feature type="region of interest" description="Disordered" evidence="1">
    <location>
        <begin position="40"/>
        <end position="89"/>
    </location>
</feature>
<evidence type="ECO:0000256" key="1">
    <source>
        <dbReference type="SAM" id="MobiDB-lite"/>
    </source>
</evidence>
<organism evidence="2 3">
    <name type="scientific">Nepenthes gracilis</name>
    <name type="common">Slender pitcher plant</name>
    <dbReference type="NCBI Taxonomy" id="150966"/>
    <lineage>
        <taxon>Eukaryota</taxon>
        <taxon>Viridiplantae</taxon>
        <taxon>Streptophyta</taxon>
        <taxon>Embryophyta</taxon>
        <taxon>Tracheophyta</taxon>
        <taxon>Spermatophyta</taxon>
        <taxon>Magnoliopsida</taxon>
        <taxon>eudicotyledons</taxon>
        <taxon>Gunneridae</taxon>
        <taxon>Pentapetalae</taxon>
        <taxon>Caryophyllales</taxon>
        <taxon>Nepenthaceae</taxon>
        <taxon>Nepenthes</taxon>
    </lineage>
</organism>